<accession>A0ABX7SKA3</accession>
<gene>
    <name evidence="1" type="ORF">IFE19_14620</name>
</gene>
<dbReference type="InterPro" id="IPR029044">
    <property type="entry name" value="Nucleotide-diphossugar_trans"/>
</dbReference>
<dbReference type="Proteomes" id="UP000663942">
    <property type="component" value="Chromosome"/>
</dbReference>
<keyword evidence="2" id="KW-1185">Reference proteome</keyword>
<reference evidence="1 2" key="1">
    <citation type="submission" date="2020-09" db="EMBL/GenBank/DDBJ databases">
        <title>Brevundimonas sp. LVF1 isolated from an oligotrophic pond in Goettingen, Germany.</title>
        <authorList>
            <person name="Friedrich I."/>
            <person name="Klassen A."/>
            <person name="Neubauer H."/>
            <person name="Schneider D."/>
            <person name="Hertel R."/>
            <person name="Daniel R."/>
        </authorList>
    </citation>
    <scope>NUCLEOTIDE SEQUENCE [LARGE SCALE GENOMIC DNA]</scope>
    <source>
        <strain evidence="1 2">LVF1</strain>
    </source>
</reference>
<evidence type="ECO:0000313" key="2">
    <source>
        <dbReference type="Proteomes" id="UP000663942"/>
    </source>
</evidence>
<organism evidence="1 2">
    <name type="scientific">Brevundimonas pondensis</name>
    <dbReference type="NCBI Taxonomy" id="2774189"/>
    <lineage>
        <taxon>Bacteria</taxon>
        <taxon>Pseudomonadati</taxon>
        <taxon>Pseudomonadota</taxon>
        <taxon>Alphaproteobacteria</taxon>
        <taxon>Caulobacterales</taxon>
        <taxon>Caulobacteraceae</taxon>
        <taxon>Brevundimonas</taxon>
    </lineage>
</organism>
<sequence length="849" mass="91345">MIKASGLFHHEWYLQRYPDVAEAGADPALHFLNHGGQEKRDPSPQFRTRWYTSQVPEAATSGVNPLVHFLVKGRAEGRSATPPNEPALSPELALDIETLLSSRLLDADWYRLHTPGLAKGRHAVARHYLETGAAEGKDPSSEFDTRAYWKANADVEAAGANPLLHYLRHGREEGRRIFAARIEISPTSEDDACDEAENYEPSDNWVRAHEFHAIPNREALSVDQVVLGRVSDEARARLTAALTPFMSGRRAAASAPGKVDAAPWIADLWFISDHDLRLRLNLARHKSEASLPLVLRVYQREGLGDTPRLLVETPVCSLYGSIVDASLPNPYAPLLLALSDADGGLVEVRSLAFPSLARNGAHHAELTVLSETATPVADLWRLSDALWNRLHDGPPNGLSVRTLAVDLDGAIGGERLFSASCLEWLANIMGIRPVAANRPAGSESLTNALDRAPPVGKRRTRGLDLTIPGDSLPSISALVSRDLPQESGDATLGGYVVADASRARPRWSVFPPSAGANLATLQPRNTALAWPQLSPAGAAKAPLHPPVFPLAVRFLEERFTPTPAQRLTPTALDAPAALLRTDLTADQKAETRITAIMQASDTHSILDAALTALASQTLAIDELVILCEVEQRQGVLDLAEARLPGRVRVVSDSLSRAALLNQAAAQASGAQLLFIGAGVVLHDPRTVETLATMVHAPGAASVSCLTVKEHEGRNGWQVNISGGGLLPSHLSFTTTPRLILREARSAGALPQMTYAVAANAFRLAMIPRRAWDRLGGLDEARFPDSDFDLDFGLRALAAGETHLCTSAIAVTALQDSLIDDRIDVVAPEHFNLADAGQRLAALTAIRELG</sequence>
<dbReference type="Pfam" id="PF13641">
    <property type="entry name" value="Glyco_tranf_2_3"/>
    <property type="match status" value="1"/>
</dbReference>
<proteinExistence type="predicted"/>
<evidence type="ECO:0000313" key="1">
    <source>
        <dbReference type="EMBL" id="QTC87310.1"/>
    </source>
</evidence>
<dbReference type="SUPFAM" id="SSF53448">
    <property type="entry name" value="Nucleotide-diphospho-sugar transferases"/>
    <property type="match status" value="1"/>
</dbReference>
<name>A0ABX7SKA3_9CAUL</name>
<dbReference type="EMBL" id="CP062006">
    <property type="protein sequence ID" value="QTC87310.1"/>
    <property type="molecule type" value="Genomic_DNA"/>
</dbReference>
<protein>
    <submittedName>
        <fullName evidence="1">Glycosyltransferase</fullName>
    </submittedName>
</protein>
<dbReference type="Gene3D" id="3.90.550.10">
    <property type="entry name" value="Spore Coat Polysaccharide Biosynthesis Protein SpsA, Chain A"/>
    <property type="match status" value="1"/>
</dbReference>
<dbReference type="RefSeq" id="WP_207823489.1">
    <property type="nucleotide sequence ID" value="NZ_CP062006.1"/>
</dbReference>